<dbReference type="Gene3D" id="3.90.1150.180">
    <property type="match status" value="1"/>
</dbReference>
<dbReference type="AlphaFoldDB" id="A0A7W5DYD2"/>
<dbReference type="Proteomes" id="UP000536179">
    <property type="component" value="Unassembled WGS sequence"/>
</dbReference>
<dbReference type="Pfam" id="PF03841">
    <property type="entry name" value="SelA"/>
    <property type="match status" value="1"/>
</dbReference>
<dbReference type="GO" id="GO:0004125">
    <property type="term" value="F:L-seryl-tRNA(Sec) selenium transferase activity"/>
    <property type="evidence" value="ECO:0007669"/>
    <property type="project" value="UniProtKB-EC"/>
</dbReference>
<dbReference type="PANTHER" id="PTHR32328:SF0">
    <property type="entry name" value="L-SERYL-TRNA(SEC) SELENIUM TRANSFERASE"/>
    <property type="match status" value="1"/>
</dbReference>
<evidence type="ECO:0000256" key="1">
    <source>
        <dbReference type="ARBA" id="ARBA00001933"/>
    </source>
</evidence>
<feature type="region of interest" description="Disordered" evidence="3">
    <location>
        <begin position="236"/>
        <end position="259"/>
    </location>
</feature>
<comment type="cofactor">
    <cofactor evidence="1">
        <name>pyridoxal 5'-phosphate</name>
        <dbReference type="ChEBI" id="CHEBI:597326"/>
    </cofactor>
</comment>
<keyword evidence="5" id="KW-1185">Reference proteome</keyword>
<accession>A0A7W5DYD2</accession>
<keyword evidence="4" id="KW-0808">Transferase</keyword>
<dbReference type="InterPro" id="IPR018319">
    <property type="entry name" value="SelA-like"/>
</dbReference>
<gene>
    <name evidence="4" type="ORF">FHS27_002590</name>
</gene>
<organism evidence="4 5">
    <name type="scientific">Aporhodopirellula rubra</name>
    <dbReference type="NCBI Taxonomy" id="980271"/>
    <lineage>
        <taxon>Bacteria</taxon>
        <taxon>Pseudomonadati</taxon>
        <taxon>Planctomycetota</taxon>
        <taxon>Planctomycetia</taxon>
        <taxon>Pirellulales</taxon>
        <taxon>Pirellulaceae</taxon>
        <taxon>Aporhodopirellula</taxon>
    </lineage>
</organism>
<proteinExistence type="predicted"/>
<evidence type="ECO:0000256" key="3">
    <source>
        <dbReference type="SAM" id="MobiDB-lite"/>
    </source>
</evidence>
<feature type="compositionally biased region" description="Basic and acidic residues" evidence="3">
    <location>
        <begin position="250"/>
        <end position="259"/>
    </location>
</feature>
<name>A0A7W5DYD2_9BACT</name>
<evidence type="ECO:0000313" key="4">
    <source>
        <dbReference type="EMBL" id="MBB3206778.1"/>
    </source>
</evidence>
<comment type="caution">
    <text evidence="4">The sequence shown here is derived from an EMBL/GenBank/DDBJ whole genome shotgun (WGS) entry which is preliminary data.</text>
</comment>
<dbReference type="PANTHER" id="PTHR32328">
    <property type="entry name" value="L-SERYL-TRNA(SEC) SELENIUM TRANSFERASE"/>
    <property type="match status" value="1"/>
</dbReference>
<evidence type="ECO:0000256" key="2">
    <source>
        <dbReference type="ARBA" id="ARBA00022898"/>
    </source>
</evidence>
<dbReference type="RefSeq" id="WP_184305202.1">
    <property type="nucleotide sequence ID" value="NZ_JACHXU010000007.1"/>
</dbReference>
<reference evidence="4 5" key="1">
    <citation type="submission" date="2020-08" db="EMBL/GenBank/DDBJ databases">
        <title>Genomic Encyclopedia of Type Strains, Phase III (KMG-III): the genomes of soil and plant-associated and newly described type strains.</title>
        <authorList>
            <person name="Whitman W."/>
        </authorList>
    </citation>
    <scope>NUCLEOTIDE SEQUENCE [LARGE SCALE GENOMIC DNA]</scope>
    <source>
        <strain evidence="4 5">CECT 8075</strain>
    </source>
</reference>
<evidence type="ECO:0000313" key="5">
    <source>
        <dbReference type="Proteomes" id="UP000536179"/>
    </source>
</evidence>
<protein>
    <submittedName>
        <fullName evidence="4">L-seryl-tRNA(Ser) seleniumtransferase</fullName>
        <ecNumber evidence="4">2.9.1.1</ecNumber>
    </submittedName>
</protein>
<sequence>MALPPWTVELLRRGVADLARQVTDNDTAASLKEQASKLVEELPKTAREKVDTILRQAEESTRPIKDVWQSGVLWGGGTVSLTPTRLINASGRLLDPRGSGVGIPAESLAAAVPHLAGDASHVENVNSRLCEQIAATITRRCNEGASESRTLSAIVTNSLDASLGLIATLGKRGGSLNVPRCCAVPLDTVVQTSSQDSKPSQRDELLVERLRRFGCGNVREFGRVDGSDRWDDVHFAKQSGRRGGPPRHGQHGEHGGDKHRGARLQVLVRLAAKGDTGQIPGSQRENWIDVVVMPVGSIYSTGNEIATDSVVDQLRAGADIVVLAGGVLAGTPELGLIVGNEDVMERLVENPRHDLVVAPAALTAIVASSVAVQSLGRSPLGQLMGVSEENLQDRATRLATQLAGFDAVQSTRVTAASASIGIAPGSDCTSQADDAIPSRQVVVTLDASKAADVVARNLADAPTGLLCGVAGNEIVIDLRWVSPEQQAQIGEIVGRGL</sequence>
<dbReference type="EMBL" id="JACHXU010000007">
    <property type="protein sequence ID" value="MBB3206778.1"/>
    <property type="molecule type" value="Genomic_DNA"/>
</dbReference>
<dbReference type="EC" id="2.9.1.1" evidence="4"/>
<keyword evidence="2" id="KW-0663">Pyridoxal phosphate</keyword>